<keyword evidence="4 5" id="KW-0472">Membrane</keyword>
<evidence type="ECO:0000256" key="3">
    <source>
        <dbReference type="ARBA" id="ARBA00022989"/>
    </source>
</evidence>
<evidence type="ECO:0000256" key="2">
    <source>
        <dbReference type="ARBA" id="ARBA00022692"/>
    </source>
</evidence>
<dbReference type="RefSeq" id="WP_191042172.1">
    <property type="nucleotide sequence ID" value="NZ_JACXAA010000013.1"/>
</dbReference>
<dbReference type="GO" id="GO:0012505">
    <property type="term" value="C:endomembrane system"/>
    <property type="evidence" value="ECO:0007669"/>
    <property type="project" value="UniProtKB-SubCell"/>
</dbReference>
<feature type="transmembrane region" description="Helical" evidence="5">
    <location>
        <begin position="73"/>
        <end position="92"/>
    </location>
</feature>
<sequence length="189" mass="21884">MLINYFAQFTWGIFWLGWAIWGYTTRRRVQVQQQINTSWYRRIHVGLVVLSFILLLNPLPMAFNKPFLGLPHWVHLVGMILMLIGMLLGAWARQVLADNWSGAIQQVENQTLVTNGPYRYVRNPMYTGFLSAAFGTTLYQPSPSSLIGLLILCGTYVVKISREEHFLRQVLPGYAAYSEHTWRLLPFLY</sequence>
<dbReference type="PANTHER" id="PTHR43847:SF1">
    <property type="entry name" value="BLL3993 PROTEIN"/>
    <property type="match status" value="1"/>
</dbReference>
<feature type="transmembrane region" description="Helical" evidence="5">
    <location>
        <begin position="6"/>
        <end position="23"/>
    </location>
</feature>
<name>A0A927B6F2_9BACT</name>
<comment type="subcellular location">
    <subcellularLocation>
        <location evidence="1">Endomembrane system</location>
        <topology evidence="1">Multi-pass membrane protein</topology>
    </subcellularLocation>
</comment>
<comment type="caution">
    <text evidence="6">The sequence shown here is derived from an EMBL/GenBank/DDBJ whole genome shotgun (WGS) entry which is preliminary data.</text>
</comment>
<evidence type="ECO:0000313" key="6">
    <source>
        <dbReference type="EMBL" id="MBD2756546.1"/>
    </source>
</evidence>
<dbReference type="Pfam" id="PF04191">
    <property type="entry name" value="PEMT"/>
    <property type="match status" value="1"/>
</dbReference>
<keyword evidence="3 5" id="KW-1133">Transmembrane helix</keyword>
<evidence type="ECO:0000313" key="7">
    <source>
        <dbReference type="Proteomes" id="UP000653797"/>
    </source>
</evidence>
<proteinExistence type="predicted"/>
<dbReference type="Gene3D" id="1.20.120.1630">
    <property type="match status" value="1"/>
</dbReference>
<dbReference type="InterPro" id="IPR007318">
    <property type="entry name" value="Phopholipid_MeTrfase"/>
</dbReference>
<keyword evidence="7" id="KW-1185">Reference proteome</keyword>
<feature type="transmembrane region" description="Helical" evidence="5">
    <location>
        <begin position="43"/>
        <end position="61"/>
    </location>
</feature>
<gene>
    <name evidence="6" type="ORF">IC230_26895</name>
</gene>
<dbReference type="EMBL" id="JACXAA010000013">
    <property type="protein sequence ID" value="MBD2756546.1"/>
    <property type="molecule type" value="Genomic_DNA"/>
</dbReference>
<protein>
    <submittedName>
        <fullName evidence="6">Isoprenylcysteine carboxylmethyltransferase family protein</fullName>
    </submittedName>
</protein>
<accession>A0A927B6F2</accession>
<evidence type="ECO:0000256" key="1">
    <source>
        <dbReference type="ARBA" id="ARBA00004127"/>
    </source>
</evidence>
<reference evidence="6" key="1">
    <citation type="submission" date="2020-09" db="EMBL/GenBank/DDBJ databases">
        <authorList>
            <person name="Kim M.K."/>
        </authorList>
    </citation>
    <scope>NUCLEOTIDE SEQUENCE</scope>
    <source>
        <strain evidence="6">BT704</strain>
    </source>
</reference>
<dbReference type="InterPro" id="IPR052527">
    <property type="entry name" value="Metal_cation-efflux_comp"/>
</dbReference>
<dbReference type="PANTHER" id="PTHR43847">
    <property type="entry name" value="BLL3993 PROTEIN"/>
    <property type="match status" value="1"/>
</dbReference>
<evidence type="ECO:0000256" key="4">
    <source>
        <dbReference type="ARBA" id="ARBA00023136"/>
    </source>
</evidence>
<evidence type="ECO:0000256" key="5">
    <source>
        <dbReference type="SAM" id="Phobius"/>
    </source>
</evidence>
<dbReference type="Proteomes" id="UP000653797">
    <property type="component" value="Unassembled WGS sequence"/>
</dbReference>
<organism evidence="6 7">
    <name type="scientific">Spirosoma validum</name>
    <dbReference type="NCBI Taxonomy" id="2771355"/>
    <lineage>
        <taxon>Bacteria</taxon>
        <taxon>Pseudomonadati</taxon>
        <taxon>Bacteroidota</taxon>
        <taxon>Cytophagia</taxon>
        <taxon>Cytophagales</taxon>
        <taxon>Cytophagaceae</taxon>
        <taxon>Spirosoma</taxon>
    </lineage>
</organism>
<keyword evidence="2 5" id="KW-0812">Transmembrane</keyword>
<dbReference type="AlphaFoldDB" id="A0A927B6F2"/>